<keyword evidence="8 9" id="KW-0325">Glycoprotein</keyword>
<gene>
    <name evidence="10" type="ORF">Pcinc_015681</name>
</gene>
<evidence type="ECO:0000313" key="10">
    <source>
        <dbReference type="EMBL" id="KAK3879781.1"/>
    </source>
</evidence>
<keyword evidence="9" id="KW-0119">Carbohydrate metabolism</keyword>
<dbReference type="InterPro" id="IPR018011">
    <property type="entry name" value="Carb_sulfotrans_8-10"/>
</dbReference>
<dbReference type="EC" id="2.8.2.-" evidence="9"/>
<name>A0AAE1FUF5_PETCI</name>
<keyword evidence="7" id="KW-0472">Membrane</keyword>
<evidence type="ECO:0000256" key="7">
    <source>
        <dbReference type="ARBA" id="ARBA00023136"/>
    </source>
</evidence>
<evidence type="ECO:0000256" key="8">
    <source>
        <dbReference type="ARBA" id="ARBA00023180"/>
    </source>
</evidence>
<evidence type="ECO:0000256" key="1">
    <source>
        <dbReference type="ARBA" id="ARBA00004323"/>
    </source>
</evidence>
<evidence type="ECO:0000256" key="3">
    <source>
        <dbReference type="ARBA" id="ARBA00022679"/>
    </source>
</evidence>
<comment type="similarity">
    <text evidence="2 9">Belongs to the sulfotransferase 2 family.</text>
</comment>
<dbReference type="PANTHER" id="PTHR12137">
    <property type="entry name" value="CARBOHYDRATE SULFOTRANSFERASE"/>
    <property type="match status" value="1"/>
</dbReference>
<evidence type="ECO:0000256" key="6">
    <source>
        <dbReference type="ARBA" id="ARBA00023034"/>
    </source>
</evidence>
<keyword evidence="5" id="KW-1133">Transmembrane helix</keyword>
<keyword evidence="11" id="KW-1185">Reference proteome</keyword>
<reference evidence="10" key="1">
    <citation type="submission" date="2023-10" db="EMBL/GenBank/DDBJ databases">
        <title>Genome assemblies of two species of porcelain crab, Petrolisthes cinctipes and Petrolisthes manimaculis (Anomura: Porcellanidae).</title>
        <authorList>
            <person name="Angst P."/>
        </authorList>
    </citation>
    <scope>NUCLEOTIDE SEQUENCE</scope>
    <source>
        <strain evidence="10">PB745_01</strain>
        <tissue evidence="10">Gill</tissue>
    </source>
</reference>
<sequence>MCGVRTWLPFPYSLNNTVNITTVNTTTVNTTGYSSPVNTTTVNTTTVNTTTVNITGYSSPVNTTINTIIVNNNNNNTVHNTTDNTTTVNTTINTITLNTTDNTTTDNTTTVHTSTDNTTTVHTIIERASFLRQQCSNLGLSKGTYNKPPSGFFVIKGILGVCRTFKGASLSWTNFEWLLEESEVNKNIKSVTPRAAISVRHPLRRLVSAYRDKYLGGLPIDAYNDTYREKKDLIELWYLRWYNYWLPALISSGRVSSEHLYATYNNNSSSFGFMQELIITAYGGSDETLVKIFQKATFSFEQFIHHVLWTHELKLPDIHWLSIFNTCHPCFYHYDYVIHLETVQEDVRDLLSLTQFQLNSDEYPFPALHVTKEGTSSDSFYFANIPSHVMQRIFHVYALDFKLFGYSKNV</sequence>
<dbReference type="InterPro" id="IPR005331">
    <property type="entry name" value="Sulfotransferase"/>
</dbReference>
<dbReference type="Proteomes" id="UP001286313">
    <property type="component" value="Unassembled WGS sequence"/>
</dbReference>
<dbReference type="EMBL" id="JAWQEG010001398">
    <property type="protein sequence ID" value="KAK3879781.1"/>
    <property type="molecule type" value="Genomic_DNA"/>
</dbReference>
<organism evidence="10 11">
    <name type="scientific">Petrolisthes cinctipes</name>
    <name type="common">Flat porcelain crab</name>
    <dbReference type="NCBI Taxonomy" id="88211"/>
    <lineage>
        <taxon>Eukaryota</taxon>
        <taxon>Metazoa</taxon>
        <taxon>Ecdysozoa</taxon>
        <taxon>Arthropoda</taxon>
        <taxon>Crustacea</taxon>
        <taxon>Multicrustacea</taxon>
        <taxon>Malacostraca</taxon>
        <taxon>Eumalacostraca</taxon>
        <taxon>Eucarida</taxon>
        <taxon>Decapoda</taxon>
        <taxon>Pleocyemata</taxon>
        <taxon>Anomura</taxon>
        <taxon>Galatheoidea</taxon>
        <taxon>Porcellanidae</taxon>
        <taxon>Petrolisthes</taxon>
    </lineage>
</organism>
<evidence type="ECO:0000256" key="4">
    <source>
        <dbReference type="ARBA" id="ARBA00022692"/>
    </source>
</evidence>
<dbReference type="AlphaFoldDB" id="A0AAE1FUF5"/>
<dbReference type="GO" id="GO:0016051">
    <property type="term" value="P:carbohydrate biosynthetic process"/>
    <property type="evidence" value="ECO:0007669"/>
    <property type="project" value="InterPro"/>
</dbReference>
<evidence type="ECO:0000256" key="2">
    <source>
        <dbReference type="ARBA" id="ARBA00006339"/>
    </source>
</evidence>
<proteinExistence type="inferred from homology"/>
<comment type="caution">
    <text evidence="10">The sequence shown here is derived from an EMBL/GenBank/DDBJ whole genome shotgun (WGS) entry which is preliminary data.</text>
</comment>
<keyword evidence="4" id="KW-0812">Transmembrane</keyword>
<dbReference type="PANTHER" id="PTHR12137:SF54">
    <property type="entry name" value="CARBOHYDRATE SULFOTRANSFERASE"/>
    <property type="match status" value="1"/>
</dbReference>
<accession>A0AAE1FUF5</accession>
<dbReference type="GO" id="GO:0000139">
    <property type="term" value="C:Golgi membrane"/>
    <property type="evidence" value="ECO:0007669"/>
    <property type="project" value="UniProtKB-SubCell"/>
</dbReference>
<evidence type="ECO:0000313" key="11">
    <source>
        <dbReference type="Proteomes" id="UP001286313"/>
    </source>
</evidence>
<keyword evidence="3 9" id="KW-0808">Transferase</keyword>
<evidence type="ECO:0000256" key="5">
    <source>
        <dbReference type="ARBA" id="ARBA00022989"/>
    </source>
</evidence>
<protein>
    <recommendedName>
        <fullName evidence="9">Carbohydrate sulfotransferase</fullName>
        <ecNumber evidence="9">2.8.2.-</ecNumber>
    </recommendedName>
</protein>
<evidence type="ECO:0000256" key="9">
    <source>
        <dbReference type="RuleBase" id="RU364020"/>
    </source>
</evidence>
<comment type="subcellular location">
    <subcellularLocation>
        <location evidence="1 9">Golgi apparatus membrane</location>
        <topology evidence="1 9">Single-pass type II membrane protein</topology>
    </subcellularLocation>
</comment>
<keyword evidence="9" id="KW-0735">Signal-anchor</keyword>
<dbReference type="GO" id="GO:0008146">
    <property type="term" value="F:sulfotransferase activity"/>
    <property type="evidence" value="ECO:0007669"/>
    <property type="project" value="InterPro"/>
</dbReference>
<keyword evidence="6 9" id="KW-0333">Golgi apparatus</keyword>
<dbReference type="Pfam" id="PF03567">
    <property type="entry name" value="Sulfotransfer_2"/>
    <property type="match status" value="1"/>
</dbReference>